<accession>A0ABD6NCC5</accession>
<organism evidence="1 2">
    <name type="scientific">Pseudomonas hunanensis</name>
    <dbReference type="NCBI Taxonomy" id="1247546"/>
    <lineage>
        <taxon>Bacteria</taxon>
        <taxon>Pseudomonadati</taxon>
        <taxon>Pseudomonadota</taxon>
        <taxon>Gammaproteobacteria</taxon>
        <taxon>Pseudomonadales</taxon>
        <taxon>Pseudomonadaceae</taxon>
        <taxon>Pseudomonas</taxon>
    </lineage>
</organism>
<protein>
    <submittedName>
        <fullName evidence="1">Uncharacterized protein</fullName>
    </submittedName>
</protein>
<proteinExistence type="predicted"/>
<dbReference type="Proteomes" id="UP000704738">
    <property type="component" value="Unassembled WGS sequence"/>
</dbReference>
<evidence type="ECO:0000313" key="2">
    <source>
        <dbReference type="Proteomes" id="UP000704738"/>
    </source>
</evidence>
<sequence length="393" mass="43339">MTQATQTKTIRVQCCFKPEGGKRCQSKALANTVGKIDKNGDKAEFCGSHKTAAQRRAASTKKATKPFPASPVLIWLCEEVQRAGYLGILDLAKDSDEELIATLAVHKRTLTANLGSGVKGFYATCHSTPVAAGGALHHTNIFTGLTHLNRQAGAFHAIETGVALPLAQLQASPTATKATDFNTRIMQIAKYVGEDRLKRVVKALNLKDSLYFTNQRKALSLLDPEDAKQAAMRADVETGRITSAALKKLVQELTGSHNTFTPVFSRSVAACILIEEIERMARHYVSLEDVAAKLSKCITYFEDEDDVFMLAKFSEPSLKTMFDLLQGVDRDDIQEEFADLMAEAKPRAIPMNARCREDVEKADAQAYIIASRKQLMERIHTQTIITDDSWIPF</sequence>
<reference evidence="1 2" key="1">
    <citation type="submission" date="2018-06" db="EMBL/GenBank/DDBJ databases">
        <title>Bacteria isolated from soil of Wuhan.</title>
        <authorList>
            <person name="Xiang W."/>
            <person name="Huang C."/>
        </authorList>
    </citation>
    <scope>NUCLEOTIDE SEQUENCE [LARGE SCALE GENOMIC DNA]</scope>
    <source>
        <strain evidence="2">xwS4</strain>
    </source>
</reference>
<name>A0ABD6NCC5_9PSED</name>
<dbReference type="AlphaFoldDB" id="A0ABD6NCC5"/>
<gene>
    <name evidence="1" type="ORF">DM819_12145</name>
</gene>
<dbReference type="EMBL" id="QJRE01000104">
    <property type="protein sequence ID" value="NWL46572.1"/>
    <property type="molecule type" value="Genomic_DNA"/>
</dbReference>
<comment type="caution">
    <text evidence="1">The sequence shown here is derived from an EMBL/GenBank/DDBJ whole genome shotgun (WGS) entry which is preliminary data.</text>
</comment>
<dbReference type="RefSeq" id="WP_179052828.1">
    <property type="nucleotide sequence ID" value="NZ_QJRE01000104.1"/>
</dbReference>
<evidence type="ECO:0000313" key="1">
    <source>
        <dbReference type="EMBL" id="NWL46572.1"/>
    </source>
</evidence>